<sequence length="97" mass="10792">MPHRSRDRSCRKLPQEPLEAPWTPFQESPAASPSSVPSSPRSSPSSVPSFRPSLSLDLKYLDNRLPLTSSEAAAGSDRHRDFRDFSSDKLTSSLHKQ</sequence>
<evidence type="ECO:0000256" key="1">
    <source>
        <dbReference type="SAM" id="MobiDB-lite"/>
    </source>
</evidence>
<dbReference type="Proteomes" id="UP000298663">
    <property type="component" value="Unassembled WGS sequence"/>
</dbReference>
<protein>
    <submittedName>
        <fullName evidence="2">Uncharacterized protein</fullName>
    </submittedName>
</protein>
<feature type="compositionally biased region" description="Low complexity" evidence="1">
    <location>
        <begin position="28"/>
        <end position="52"/>
    </location>
</feature>
<feature type="region of interest" description="Disordered" evidence="1">
    <location>
        <begin position="1"/>
        <end position="52"/>
    </location>
</feature>
<evidence type="ECO:0000313" key="2">
    <source>
        <dbReference type="EMBL" id="TKR94837.1"/>
    </source>
</evidence>
<organism evidence="2 3">
    <name type="scientific">Steinernema carpocapsae</name>
    <name type="common">Entomopathogenic nematode</name>
    <dbReference type="NCBI Taxonomy" id="34508"/>
    <lineage>
        <taxon>Eukaryota</taxon>
        <taxon>Metazoa</taxon>
        <taxon>Ecdysozoa</taxon>
        <taxon>Nematoda</taxon>
        <taxon>Chromadorea</taxon>
        <taxon>Rhabditida</taxon>
        <taxon>Tylenchina</taxon>
        <taxon>Panagrolaimomorpha</taxon>
        <taxon>Strongyloidoidea</taxon>
        <taxon>Steinernematidae</taxon>
        <taxon>Steinernema</taxon>
    </lineage>
</organism>
<keyword evidence="3" id="KW-1185">Reference proteome</keyword>
<reference evidence="2 3" key="1">
    <citation type="journal article" date="2015" name="Genome Biol.">
        <title>Comparative genomics of Steinernema reveals deeply conserved gene regulatory networks.</title>
        <authorList>
            <person name="Dillman A.R."/>
            <person name="Macchietto M."/>
            <person name="Porter C.F."/>
            <person name="Rogers A."/>
            <person name="Williams B."/>
            <person name="Antoshechkin I."/>
            <person name="Lee M.M."/>
            <person name="Goodwin Z."/>
            <person name="Lu X."/>
            <person name="Lewis E.E."/>
            <person name="Goodrich-Blair H."/>
            <person name="Stock S.P."/>
            <person name="Adams B.J."/>
            <person name="Sternberg P.W."/>
            <person name="Mortazavi A."/>
        </authorList>
    </citation>
    <scope>NUCLEOTIDE SEQUENCE [LARGE SCALE GENOMIC DNA]</scope>
    <source>
        <strain evidence="2 3">ALL</strain>
    </source>
</reference>
<name>A0A4U5PEB1_STECR</name>
<feature type="region of interest" description="Disordered" evidence="1">
    <location>
        <begin position="69"/>
        <end position="97"/>
    </location>
</feature>
<comment type="caution">
    <text evidence="2">The sequence shown here is derived from an EMBL/GenBank/DDBJ whole genome shotgun (WGS) entry which is preliminary data.</text>
</comment>
<evidence type="ECO:0000313" key="3">
    <source>
        <dbReference type="Proteomes" id="UP000298663"/>
    </source>
</evidence>
<feature type="compositionally biased region" description="Basic and acidic residues" evidence="1">
    <location>
        <begin position="76"/>
        <end position="87"/>
    </location>
</feature>
<reference evidence="2 3" key="2">
    <citation type="journal article" date="2019" name="G3 (Bethesda)">
        <title>Hybrid Assembly of the Genome of the Entomopathogenic Nematode Steinernema carpocapsae Identifies the X-Chromosome.</title>
        <authorList>
            <person name="Serra L."/>
            <person name="Macchietto M."/>
            <person name="Macias-Munoz A."/>
            <person name="McGill C.J."/>
            <person name="Rodriguez I.M."/>
            <person name="Rodriguez B."/>
            <person name="Murad R."/>
            <person name="Mortazavi A."/>
        </authorList>
    </citation>
    <scope>NUCLEOTIDE SEQUENCE [LARGE SCALE GENOMIC DNA]</scope>
    <source>
        <strain evidence="2 3">ALL</strain>
    </source>
</reference>
<dbReference type="EMBL" id="AZBU02000002">
    <property type="protein sequence ID" value="TKR94837.1"/>
    <property type="molecule type" value="Genomic_DNA"/>
</dbReference>
<accession>A0A4U5PEB1</accession>
<dbReference type="AlphaFoldDB" id="A0A4U5PEB1"/>
<gene>
    <name evidence="2" type="ORF">L596_009072</name>
</gene>
<proteinExistence type="predicted"/>